<keyword evidence="6" id="KW-0723">Serine/threonine-protein kinase</keyword>
<dbReference type="InterPro" id="IPR011009">
    <property type="entry name" value="Kinase-like_dom_sf"/>
</dbReference>
<dbReference type="InterPro" id="IPR017441">
    <property type="entry name" value="Protein_kinase_ATP_BS"/>
</dbReference>
<dbReference type="PANTHER" id="PTHR24348">
    <property type="entry name" value="SERINE/THREONINE-PROTEIN KINASE UNC-51-RELATED"/>
    <property type="match status" value="1"/>
</dbReference>
<dbReference type="EC" id="2.7.11.1" evidence="6"/>
<dbReference type="CDD" id="cd14008">
    <property type="entry name" value="STKc_LKB1_CaMKK"/>
    <property type="match status" value="1"/>
</dbReference>
<dbReference type="SMART" id="SM00220">
    <property type="entry name" value="S_TKc"/>
    <property type="match status" value="1"/>
</dbReference>
<name>A0AAF0FDB2_9BASI</name>
<dbReference type="GO" id="GO:0004674">
    <property type="term" value="F:protein serine/threonine kinase activity"/>
    <property type="evidence" value="ECO:0007669"/>
    <property type="project" value="UniProtKB-KW"/>
</dbReference>
<keyword evidence="1 3" id="KW-0547">Nucleotide-binding</keyword>
<feature type="binding site" evidence="3">
    <location>
        <position position="100"/>
    </location>
    <ligand>
        <name>ATP</name>
        <dbReference type="ChEBI" id="CHEBI:30616"/>
    </ligand>
</feature>
<evidence type="ECO:0000313" key="6">
    <source>
        <dbReference type="EMBL" id="WFD42728.1"/>
    </source>
</evidence>
<dbReference type="Gene3D" id="1.10.510.10">
    <property type="entry name" value="Transferase(Phosphotransferase) domain 1"/>
    <property type="match status" value="1"/>
</dbReference>
<dbReference type="PROSITE" id="PS00108">
    <property type="entry name" value="PROTEIN_KINASE_ST"/>
    <property type="match status" value="1"/>
</dbReference>
<dbReference type="Pfam" id="PF00069">
    <property type="entry name" value="Pkinase"/>
    <property type="match status" value="1"/>
</dbReference>
<dbReference type="GO" id="GO:0005524">
    <property type="term" value="F:ATP binding"/>
    <property type="evidence" value="ECO:0007669"/>
    <property type="project" value="UniProtKB-UniRule"/>
</dbReference>
<dbReference type="PANTHER" id="PTHR24348:SF72">
    <property type="entry name" value="SERINE_THREONINE PROTEIN KINASE"/>
    <property type="match status" value="1"/>
</dbReference>
<evidence type="ECO:0000313" key="7">
    <source>
        <dbReference type="Proteomes" id="UP001214628"/>
    </source>
</evidence>
<dbReference type="EMBL" id="CP118375">
    <property type="protein sequence ID" value="WFD42728.1"/>
    <property type="molecule type" value="Genomic_DNA"/>
</dbReference>
<feature type="domain" description="Protein kinase" evidence="5">
    <location>
        <begin position="70"/>
        <end position="356"/>
    </location>
</feature>
<dbReference type="GO" id="GO:0005737">
    <property type="term" value="C:cytoplasm"/>
    <property type="evidence" value="ECO:0007669"/>
    <property type="project" value="TreeGrafter"/>
</dbReference>
<dbReference type="PROSITE" id="PS00107">
    <property type="entry name" value="PROTEIN_KINASE_ATP"/>
    <property type="match status" value="1"/>
</dbReference>
<feature type="compositionally biased region" description="Basic and acidic residues" evidence="4">
    <location>
        <begin position="427"/>
        <end position="436"/>
    </location>
</feature>
<feature type="compositionally biased region" description="Basic and acidic residues" evidence="4">
    <location>
        <begin position="504"/>
        <end position="514"/>
    </location>
</feature>
<keyword evidence="7" id="KW-1185">Reference proteome</keyword>
<evidence type="ECO:0000256" key="4">
    <source>
        <dbReference type="SAM" id="MobiDB-lite"/>
    </source>
</evidence>
<dbReference type="SUPFAM" id="SSF56112">
    <property type="entry name" value="Protein kinase-like (PK-like)"/>
    <property type="match status" value="1"/>
</dbReference>
<dbReference type="InterPro" id="IPR045269">
    <property type="entry name" value="Atg1-like"/>
</dbReference>
<accession>A0AAF0FDB2</accession>
<keyword evidence="2 3" id="KW-0067">ATP-binding</keyword>
<evidence type="ECO:0000256" key="3">
    <source>
        <dbReference type="PROSITE-ProRule" id="PRU10141"/>
    </source>
</evidence>
<dbReference type="InterPro" id="IPR000719">
    <property type="entry name" value="Prot_kinase_dom"/>
</dbReference>
<feature type="region of interest" description="Disordered" evidence="4">
    <location>
        <begin position="450"/>
        <end position="552"/>
    </location>
</feature>
<dbReference type="InterPro" id="IPR008271">
    <property type="entry name" value="Ser/Thr_kinase_AS"/>
</dbReference>
<feature type="region of interest" description="Disordered" evidence="4">
    <location>
        <begin position="22"/>
        <end position="47"/>
    </location>
</feature>
<gene>
    <name evidence="6" type="ORF">MPSI1_001377</name>
</gene>
<sequence length="552" mass="61928">MSFADQDCGLAKKQETNAVNNLSLGSGQQHSHDQKNPAAHTAHANSKALRESLHAMSQELADGSRQINQYHILRPIGHGSYGTVFLGQVRDNKDDLVAIKEFGKMRLRHDLRVSQHRRMRMPAKPRNMEEKNESDPLWLVRTEVAIMKKLNHPNVIRLYEVLEDSDREALYMVYEYCSDGAIIKMTPGEKVKPLDETTALKYFGQILSGIDYLHEHGIAHRDIKPDNILLTDNGETCKIVDFGVSKMFVKSSDDDMLRVAGSPAFMSPALCRVGHRHTQEVSDDVWSFGVTLYCMVCGKLPFYKQSLYDLYESIQNDPLDLSDELSPECRDLLSCMLEKDETRRITIREIYDHAWVKKSGAPCIPTLDEIEKNMVVEITEEDMQCAICRISSMFAVARAVSKFKRSSTMRSDSDFNSDSSSPISSKQDSDPITRHVDSPVSYEFNMLHSDSKSPLATKGEEEKSQPEQSSELCSDKKLSSLTARLSLKQSSSPDKTQSSESAVSDEHTNQKEPEAQITCLDSPQQLSPSEVSFVTSPLTEQDLPLCSSPTSS</sequence>
<keyword evidence="6" id="KW-0418">Kinase</keyword>
<protein>
    <submittedName>
        <fullName evidence="6">Non-specific serine/threonine protein kinase</fullName>
        <ecNumber evidence="6">2.7.11.1</ecNumber>
    </submittedName>
</protein>
<feature type="compositionally biased region" description="Polar residues" evidence="4">
    <location>
        <begin position="479"/>
        <end position="502"/>
    </location>
</feature>
<evidence type="ECO:0000256" key="1">
    <source>
        <dbReference type="ARBA" id="ARBA00022741"/>
    </source>
</evidence>
<keyword evidence="6" id="KW-0808">Transferase</keyword>
<dbReference type="GO" id="GO:0010506">
    <property type="term" value="P:regulation of autophagy"/>
    <property type="evidence" value="ECO:0007669"/>
    <property type="project" value="InterPro"/>
</dbReference>
<dbReference type="FunFam" id="1.10.510.10:FF:000571">
    <property type="entry name" value="Maternal embryonic leucine zipper kinase"/>
    <property type="match status" value="1"/>
</dbReference>
<evidence type="ECO:0000259" key="5">
    <source>
        <dbReference type="PROSITE" id="PS50011"/>
    </source>
</evidence>
<feature type="compositionally biased region" description="Low complexity" evidence="4">
    <location>
        <begin position="414"/>
        <end position="426"/>
    </location>
</feature>
<reference evidence="6" key="1">
    <citation type="submission" date="2023-02" db="EMBL/GenBank/DDBJ databases">
        <title>Mating type loci evolution in Malassezia.</title>
        <authorList>
            <person name="Coelho M.A."/>
        </authorList>
    </citation>
    <scope>NUCLEOTIDE SEQUENCE</scope>
    <source>
        <strain evidence="6">CBS 14136</strain>
    </source>
</reference>
<dbReference type="Proteomes" id="UP001214628">
    <property type="component" value="Chromosome 1"/>
</dbReference>
<feature type="compositionally biased region" description="Polar residues" evidence="4">
    <location>
        <begin position="519"/>
        <end position="539"/>
    </location>
</feature>
<proteinExistence type="predicted"/>
<dbReference type="PROSITE" id="PS50011">
    <property type="entry name" value="PROTEIN_KINASE_DOM"/>
    <property type="match status" value="1"/>
</dbReference>
<feature type="region of interest" description="Disordered" evidence="4">
    <location>
        <begin position="407"/>
        <end position="436"/>
    </location>
</feature>
<dbReference type="AlphaFoldDB" id="A0AAF0FDB2"/>
<organism evidence="6 7">
    <name type="scientific">Malassezia psittaci</name>
    <dbReference type="NCBI Taxonomy" id="1821823"/>
    <lineage>
        <taxon>Eukaryota</taxon>
        <taxon>Fungi</taxon>
        <taxon>Dikarya</taxon>
        <taxon>Basidiomycota</taxon>
        <taxon>Ustilaginomycotina</taxon>
        <taxon>Malasseziomycetes</taxon>
        <taxon>Malasseziales</taxon>
        <taxon>Malasseziaceae</taxon>
        <taxon>Malassezia</taxon>
    </lineage>
</organism>
<evidence type="ECO:0000256" key="2">
    <source>
        <dbReference type="ARBA" id="ARBA00022840"/>
    </source>
</evidence>